<dbReference type="AlphaFoldDB" id="A0A6G0TYW2"/>
<sequence length="301" mass="34751">MPFSSYTFIEFSKKWNFQVITSSPHYAQSNGLAEQGVGIAKYILKKTYRNTPITGLQYSPAQLLQSRELRSTLFVDKDKFKPKVYDKSARKVFENFSEGQVVYVQDIFNKKWSEGKILKRLPKPRSYLVKLQGDNKLRRNVQSLKKQNYEVNTETDIENNVTEDENIQNNVVSNNTKTKTKRGRSLSPQLSFWLPTLPPTGPTPLQLCHLTEHVLTDYYILYLYNILCIDAAPHPTSTRRLSFFFIYSSHTILKIYISNAVTDPGARQIWLPEKESPAITEKPALRNTLHNHTERNDSRAA</sequence>
<dbReference type="PANTHER" id="PTHR37984:SF7">
    <property type="entry name" value="INTEGRASE CATALYTIC DOMAIN-CONTAINING PROTEIN"/>
    <property type="match status" value="1"/>
</dbReference>
<dbReference type="Proteomes" id="UP000475862">
    <property type="component" value="Unassembled WGS sequence"/>
</dbReference>
<dbReference type="PANTHER" id="PTHR37984">
    <property type="entry name" value="PROTEIN CBG26694"/>
    <property type="match status" value="1"/>
</dbReference>
<proteinExistence type="predicted"/>
<evidence type="ECO:0000313" key="2">
    <source>
        <dbReference type="Proteomes" id="UP000475862"/>
    </source>
</evidence>
<dbReference type="EMBL" id="VYZN01000012">
    <property type="protein sequence ID" value="KAE9541663.1"/>
    <property type="molecule type" value="Genomic_DNA"/>
</dbReference>
<dbReference type="InterPro" id="IPR050951">
    <property type="entry name" value="Retrovirus_Pol_polyprotein"/>
</dbReference>
<accession>A0A6G0TYW2</accession>
<dbReference type="GO" id="GO:0003676">
    <property type="term" value="F:nucleic acid binding"/>
    <property type="evidence" value="ECO:0007669"/>
    <property type="project" value="InterPro"/>
</dbReference>
<dbReference type="Gene3D" id="3.30.420.10">
    <property type="entry name" value="Ribonuclease H-like superfamily/Ribonuclease H"/>
    <property type="match status" value="1"/>
</dbReference>
<dbReference type="SUPFAM" id="SSF53098">
    <property type="entry name" value="Ribonuclease H-like"/>
    <property type="match status" value="1"/>
</dbReference>
<reference evidence="1 2" key="1">
    <citation type="submission" date="2019-08" db="EMBL/GenBank/DDBJ databases">
        <title>The genome of the soybean aphid Biotype 1, its phylome, world population structure and adaptation to the North American continent.</title>
        <authorList>
            <person name="Giordano R."/>
            <person name="Donthu R.K."/>
            <person name="Hernandez A.G."/>
            <person name="Wright C.L."/>
            <person name="Zimin A.V."/>
        </authorList>
    </citation>
    <scope>NUCLEOTIDE SEQUENCE [LARGE SCALE GENOMIC DNA]</scope>
    <source>
        <tissue evidence="1">Whole aphids</tissue>
    </source>
</reference>
<keyword evidence="2" id="KW-1185">Reference proteome</keyword>
<evidence type="ECO:0008006" key="3">
    <source>
        <dbReference type="Google" id="ProtNLM"/>
    </source>
</evidence>
<dbReference type="InterPro" id="IPR012337">
    <property type="entry name" value="RNaseH-like_sf"/>
</dbReference>
<evidence type="ECO:0000313" key="1">
    <source>
        <dbReference type="EMBL" id="KAE9541663.1"/>
    </source>
</evidence>
<dbReference type="OrthoDB" id="6618553at2759"/>
<organism evidence="1 2">
    <name type="scientific">Aphis glycines</name>
    <name type="common">Soybean aphid</name>
    <dbReference type="NCBI Taxonomy" id="307491"/>
    <lineage>
        <taxon>Eukaryota</taxon>
        <taxon>Metazoa</taxon>
        <taxon>Ecdysozoa</taxon>
        <taxon>Arthropoda</taxon>
        <taxon>Hexapoda</taxon>
        <taxon>Insecta</taxon>
        <taxon>Pterygota</taxon>
        <taxon>Neoptera</taxon>
        <taxon>Paraneoptera</taxon>
        <taxon>Hemiptera</taxon>
        <taxon>Sternorrhyncha</taxon>
        <taxon>Aphidomorpha</taxon>
        <taxon>Aphidoidea</taxon>
        <taxon>Aphididae</taxon>
        <taxon>Aphidini</taxon>
        <taxon>Aphis</taxon>
        <taxon>Aphis</taxon>
    </lineage>
</organism>
<name>A0A6G0TYW2_APHGL</name>
<gene>
    <name evidence="1" type="ORF">AGLY_003654</name>
</gene>
<dbReference type="InterPro" id="IPR036397">
    <property type="entry name" value="RNaseH_sf"/>
</dbReference>
<comment type="caution">
    <text evidence="1">The sequence shown here is derived from an EMBL/GenBank/DDBJ whole genome shotgun (WGS) entry which is preliminary data.</text>
</comment>
<protein>
    <recommendedName>
        <fullName evidence="3">Integrase catalytic domain-containing protein</fullName>
    </recommendedName>
</protein>